<evidence type="ECO:0000313" key="3">
    <source>
        <dbReference type="EMBL" id="CAF1385491.1"/>
    </source>
</evidence>
<evidence type="ECO:0000313" key="2">
    <source>
        <dbReference type="EMBL" id="CAF1103577.1"/>
    </source>
</evidence>
<dbReference type="SUPFAM" id="SSF53335">
    <property type="entry name" value="S-adenosyl-L-methionine-dependent methyltransferases"/>
    <property type="match status" value="1"/>
</dbReference>
<gene>
    <name evidence="3" type="ORF">GPM918_LOCUS32537</name>
    <name evidence="2" type="ORF">OVA965_LOCUS19415</name>
    <name evidence="5" type="ORF">SRO942_LOCUS33211</name>
    <name evidence="4" type="ORF">TMI583_LOCUS19433</name>
</gene>
<name>A0A815JWN8_9BILA</name>
<dbReference type="InterPro" id="IPR041698">
    <property type="entry name" value="Methyltransf_25"/>
</dbReference>
<dbReference type="OrthoDB" id="540004at2759"/>
<sequence>MEKTEQSMKDDDYISVNRQLWNANTNIHVESSFYNVRGFLVNNNSHTLNPTELDLLGDTEQKCILHLQCHFGLDTLSLARLGAKHVTGVDLSNVAIDKARKLAIKTNLNYITEFICCDIYELEQQLPLEQDTLFDIVFTSYGTTAWLPDLTKWARLIEQYLKVGGFFVIVDFHPIVCLFDDAYGPLATHSYFDRGPIIENTKGTYADPDAPIENKSVEWNHTMADIITALIQHNLKIDVFKELDSIPYDVYPNMCRSSHDGQYRFKNFHGKILLVYAIKATKITPGN</sequence>
<dbReference type="Proteomes" id="UP000663829">
    <property type="component" value="Unassembled WGS sequence"/>
</dbReference>
<keyword evidence="6" id="KW-1185">Reference proteome</keyword>
<reference evidence="3" key="1">
    <citation type="submission" date="2021-02" db="EMBL/GenBank/DDBJ databases">
        <authorList>
            <person name="Nowell W R."/>
        </authorList>
    </citation>
    <scope>NUCLEOTIDE SEQUENCE</scope>
</reference>
<protein>
    <recommendedName>
        <fullName evidence="1">Methyltransferase domain-containing protein</fullName>
    </recommendedName>
</protein>
<dbReference type="Proteomes" id="UP000677228">
    <property type="component" value="Unassembled WGS sequence"/>
</dbReference>
<dbReference type="Pfam" id="PF13649">
    <property type="entry name" value="Methyltransf_25"/>
    <property type="match status" value="1"/>
</dbReference>
<dbReference type="InterPro" id="IPR029063">
    <property type="entry name" value="SAM-dependent_MTases_sf"/>
</dbReference>
<comment type="caution">
    <text evidence="3">The sequence shown here is derived from an EMBL/GenBank/DDBJ whole genome shotgun (WGS) entry which is preliminary data.</text>
</comment>
<accession>A0A815JWN8</accession>
<dbReference type="EMBL" id="CAJOBA010010143">
    <property type="protein sequence ID" value="CAF3865183.1"/>
    <property type="molecule type" value="Genomic_DNA"/>
</dbReference>
<proteinExistence type="predicted"/>
<dbReference type="EMBL" id="CAJNOQ010016677">
    <property type="protein sequence ID" value="CAF1385491.1"/>
    <property type="molecule type" value="Genomic_DNA"/>
</dbReference>
<dbReference type="EMBL" id="CAJOBC010082084">
    <property type="protein sequence ID" value="CAF4280639.1"/>
    <property type="molecule type" value="Genomic_DNA"/>
</dbReference>
<dbReference type="CDD" id="cd02440">
    <property type="entry name" value="AdoMet_MTases"/>
    <property type="match status" value="1"/>
</dbReference>
<dbReference type="Proteomes" id="UP000682733">
    <property type="component" value="Unassembled WGS sequence"/>
</dbReference>
<feature type="domain" description="Methyltransferase" evidence="1">
    <location>
        <begin position="64"/>
        <end position="165"/>
    </location>
</feature>
<dbReference type="EMBL" id="CAJNOK010009993">
    <property type="protein sequence ID" value="CAF1103577.1"/>
    <property type="molecule type" value="Genomic_DNA"/>
</dbReference>
<organism evidence="3 6">
    <name type="scientific">Didymodactylos carnosus</name>
    <dbReference type="NCBI Taxonomy" id="1234261"/>
    <lineage>
        <taxon>Eukaryota</taxon>
        <taxon>Metazoa</taxon>
        <taxon>Spiralia</taxon>
        <taxon>Gnathifera</taxon>
        <taxon>Rotifera</taxon>
        <taxon>Eurotatoria</taxon>
        <taxon>Bdelloidea</taxon>
        <taxon>Philodinida</taxon>
        <taxon>Philodinidae</taxon>
        <taxon>Didymodactylos</taxon>
    </lineage>
</organism>
<evidence type="ECO:0000313" key="5">
    <source>
        <dbReference type="EMBL" id="CAF4280639.1"/>
    </source>
</evidence>
<dbReference type="Proteomes" id="UP000681722">
    <property type="component" value="Unassembled WGS sequence"/>
</dbReference>
<evidence type="ECO:0000259" key="1">
    <source>
        <dbReference type="Pfam" id="PF13649"/>
    </source>
</evidence>
<dbReference type="Gene3D" id="3.40.50.150">
    <property type="entry name" value="Vaccinia Virus protein VP39"/>
    <property type="match status" value="1"/>
</dbReference>
<evidence type="ECO:0000313" key="4">
    <source>
        <dbReference type="EMBL" id="CAF3865183.1"/>
    </source>
</evidence>
<evidence type="ECO:0000313" key="6">
    <source>
        <dbReference type="Proteomes" id="UP000663829"/>
    </source>
</evidence>
<dbReference type="AlphaFoldDB" id="A0A815JWN8"/>